<accession>A0AAV0YZ90</accession>
<keyword evidence="2" id="KW-0677">Repeat</keyword>
<evidence type="ECO:0000313" key="7">
    <source>
        <dbReference type="Proteomes" id="UP001157006"/>
    </source>
</evidence>
<evidence type="ECO:0000256" key="1">
    <source>
        <dbReference type="ARBA" id="ARBA00004123"/>
    </source>
</evidence>
<evidence type="ECO:0000256" key="3">
    <source>
        <dbReference type="ARBA" id="ARBA00022763"/>
    </source>
</evidence>
<evidence type="ECO:0000256" key="5">
    <source>
        <dbReference type="ARBA" id="ARBA00023242"/>
    </source>
</evidence>
<keyword evidence="5" id="KW-0539">Nucleus</keyword>
<evidence type="ECO:0000313" key="6">
    <source>
        <dbReference type="EMBL" id="CAI8590926.1"/>
    </source>
</evidence>
<dbReference type="Proteomes" id="UP001157006">
    <property type="component" value="Chromosome 1L"/>
</dbReference>
<dbReference type="InterPro" id="IPR036420">
    <property type="entry name" value="BRCT_dom_sf"/>
</dbReference>
<name>A0AAV0YZ90_VICFA</name>
<gene>
    <name evidence="6" type="ORF">VFH_I464120</name>
</gene>
<proteinExistence type="predicted"/>
<keyword evidence="3" id="KW-0227">DNA damage</keyword>
<protein>
    <submittedName>
        <fullName evidence="6">Uncharacterized protein</fullName>
    </submittedName>
</protein>
<comment type="subcellular location">
    <subcellularLocation>
        <location evidence="1">Nucleus</location>
    </subcellularLocation>
</comment>
<evidence type="ECO:0000256" key="2">
    <source>
        <dbReference type="ARBA" id="ARBA00022737"/>
    </source>
</evidence>
<dbReference type="GO" id="GO:0004842">
    <property type="term" value="F:ubiquitin-protein transferase activity"/>
    <property type="evidence" value="ECO:0007669"/>
    <property type="project" value="TreeGrafter"/>
</dbReference>
<dbReference type="EMBL" id="OX451736">
    <property type="protein sequence ID" value="CAI8590926.1"/>
    <property type="molecule type" value="Genomic_DNA"/>
</dbReference>
<dbReference type="Gene3D" id="3.40.50.10190">
    <property type="entry name" value="BRCT domain"/>
    <property type="match status" value="1"/>
</dbReference>
<dbReference type="GO" id="GO:0000724">
    <property type="term" value="P:double-strand break repair via homologous recombination"/>
    <property type="evidence" value="ECO:0007669"/>
    <property type="project" value="TreeGrafter"/>
</dbReference>
<dbReference type="GO" id="GO:0005634">
    <property type="term" value="C:nucleus"/>
    <property type="evidence" value="ECO:0007669"/>
    <property type="project" value="UniProtKB-SubCell"/>
</dbReference>
<keyword evidence="7" id="KW-1185">Reference proteome</keyword>
<dbReference type="GO" id="GO:0045944">
    <property type="term" value="P:positive regulation of transcription by RNA polymerase II"/>
    <property type="evidence" value="ECO:0007669"/>
    <property type="project" value="TreeGrafter"/>
</dbReference>
<dbReference type="PANTHER" id="PTHR13763">
    <property type="entry name" value="BREAST CANCER TYPE 1 SUSCEPTIBILITY PROTEIN BRCA1"/>
    <property type="match status" value="1"/>
</dbReference>
<sequence>MLSWEVLETHYPSEQLHLYPFESLIIVCTAFCGLETLHQYPADAFMGAKIQSVLNFLQPKLFDGYKFYFIGGFIPSYKGYLQDLVITAGGIILYGKLVSDDQNSVPRHMRPQVQDRDSCFLWGKQL</sequence>
<reference evidence="6 7" key="1">
    <citation type="submission" date="2023-01" db="EMBL/GenBank/DDBJ databases">
        <authorList>
            <person name="Kreplak J."/>
        </authorList>
    </citation>
    <scope>NUCLEOTIDE SEQUENCE [LARGE SCALE GENOMIC DNA]</scope>
</reference>
<organism evidence="6 7">
    <name type="scientific">Vicia faba</name>
    <name type="common">Broad bean</name>
    <name type="synonym">Faba vulgaris</name>
    <dbReference type="NCBI Taxonomy" id="3906"/>
    <lineage>
        <taxon>Eukaryota</taxon>
        <taxon>Viridiplantae</taxon>
        <taxon>Streptophyta</taxon>
        <taxon>Embryophyta</taxon>
        <taxon>Tracheophyta</taxon>
        <taxon>Spermatophyta</taxon>
        <taxon>Magnoliopsida</taxon>
        <taxon>eudicotyledons</taxon>
        <taxon>Gunneridae</taxon>
        <taxon>Pentapetalae</taxon>
        <taxon>rosids</taxon>
        <taxon>fabids</taxon>
        <taxon>Fabales</taxon>
        <taxon>Fabaceae</taxon>
        <taxon>Papilionoideae</taxon>
        <taxon>50 kb inversion clade</taxon>
        <taxon>NPAAA clade</taxon>
        <taxon>Hologalegina</taxon>
        <taxon>IRL clade</taxon>
        <taxon>Fabeae</taxon>
        <taxon>Vicia</taxon>
    </lineage>
</organism>
<evidence type="ECO:0000256" key="4">
    <source>
        <dbReference type="ARBA" id="ARBA00023204"/>
    </source>
</evidence>
<dbReference type="AlphaFoldDB" id="A0AAV0YZ90"/>
<keyword evidence="4" id="KW-0234">DNA repair</keyword>
<dbReference type="PANTHER" id="PTHR13763:SF0">
    <property type="entry name" value="BREAST CANCER TYPE 1 SUSCEPTIBILITY PROTEIN"/>
    <property type="match status" value="1"/>
</dbReference>
<dbReference type="SUPFAM" id="SSF52113">
    <property type="entry name" value="BRCT domain"/>
    <property type="match status" value="1"/>
</dbReference>
<dbReference type="InterPro" id="IPR031099">
    <property type="entry name" value="BRCA1-associated"/>
</dbReference>